<reference evidence="2" key="1">
    <citation type="submission" date="2016-10" db="EMBL/GenBank/DDBJ databases">
        <authorList>
            <person name="Varghese N."/>
            <person name="Submissions S."/>
        </authorList>
    </citation>
    <scope>NUCLEOTIDE SEQUENCE [LARGE SCALE GENOMIC DNA]</scope>
    <source>
        <strain evidence="2">DSM 3695</strain>
    </source>
</reference>
<dbReference type="Proteomes" id="UP000199310">
    <property type="component" value="Unassembled WGS sequence"/>
</dbReference>
<protein>
    <submittedName>
        <fullName evidence="1">Uncharacterized protein</fullName>
    </submittedName>
</protein>
<sequence>MFWNSMPPADQYLGNTLSATKTVPFAGICAHVAFQKISTFGGLYNYMHIPLHSPDEDVFSLVCNFFPAELHLGADAALFVNIQIRNNEQENTPFSIAGYLLCC</sequence>
<proteinExistence type="predicted"/>
<evidence type="ECO:0000313" key="2">
    <source>
        <dbReference type="Proteomes" id="UP000199310"/>
    </source>
</evidence>
<evidence type="ECO:0000313" key="1">
    <source>
        <dbReference type="EMBL" id="SEW11168.1"/>
    </source>
</evidence>
<keyword evidence="2" id="KW-1185">Reference proteome</keyword>
<dbReference type="STRING" id="29529.SAMN04488122_0657"/>
<dbReference type="EMBL" id="FOJG01000001">
    <property type="protein sequence ID" value="SEW11168.1"/>
    <property type="molecule type" value="Genomic_DNA"/>
</dbReference>
<gene>
    <name evidence="1" type="ORF">SAMN04488122_0657</name>
</gene>
<organism evidence="1 2">
    <name type="scientific">Chitinophaga arvensicola</name>
    <dbReference type="NCBI Taxonomy" id="29529"/>
    <lineage>
        <taxon>Bacteria</taxon>
        <taxon>Pseudomonadati</taxon>
        <taxon>Bacteroidota</taxon>
        <taxon>Chitinophagia</taxon>
        <taxon>Chitinophagales</taxon>
        <taxon>Chitinophagaceae</taxon>
        <taxon>Chitinophaga</taxon>
    </lineage>
</organism>
<name>A0A1I0P9V3_9BACT</name>
<accession>A0A1I0P9V3</accession>
<dbReference type="AlphaFoldDB" id="A0A1I0P9V3"/>